<gene>
    <name evidence="2" type="ORF">CIL03_05580</name>
</gene>
<dbReference type="Proteomes" id="UP000216498">
    <property type="component" value="Unassembled WGS sequence"/>
</dbReference>
<evidence type="ECO:0000256" key="1">
    <source>
        <dbReference type="SAM" id="MobiDB-lite"/>
    </source>
</evidence>
<proteinExistence type="predicted"/>
<protein>
    <recommendedName>
        <fullName evidence="4">Spore coat protein CotO</fullName>
    </recommendedName>
</protein>
<organism evidence="2 3">
    <name type="scientific">Virgibacillus indicus</name>
    <dbReference type="NCBI Taxonomy" id="2024554"/>
    <lineage>
        <taxon>Bacteria</taxon>
        <taxon>Bacillati</taxon>
        <taxon>Bacillota</taxon>
        <taxon>Bacilli</taxon>
        <taxon>Bacillales</taxon>
        <taxon>Bacillaceae</taxon>
        <taxon>Virgibacillus</taxon>
    </lineage>
</organism>
<accession>A0A265NEZ7</accession>
<dbReference type="EMBL" id="NPMS01000001">
    <property type="protein sequence ID" value="OZU90608.1"/>
    <property type="molecule type" value="Genomic_DNA"/>
</dbReference>
<keyword evidence="3" id="KW-1185">Reference proteome</keyword>
<evidence type="ECO:0000313" key="2">
    <source>
        <dbReference type="EMBL" id="OZU90608.1"/>
    </source>
</evidence>
<dbReference type="RefSeq" id="WP_094884318.1">
    <property type="nucleotide sequence ID" value="NZ_NPMS01000001.1"/>
</dbReference>
<comment type="caution">
    <text evidence="2">The sequence shown here is derived from an EMBL/GenBank/DDBJ whole genome shotgun (WGS) entry which is preliminary data.</text>
</comment>
<dbReference type="OrthoDB" id="2970540at2"/>
<evidence type="ECO:0000313" key="3">
    <source>
        <dbReference type="Proteomes" id="UP000216498"/>
    </source>
</evidence>
<dbReference type="Pfam" id="PF14153">
    <property type="entry name" value="Spore_coat_CotO"/>
    <property type="match status" value="1"/>
</dbReference>
<feature type="compositionally biased region" description="Acidic residues" evidence="1">
    <location>
        <begin position="68"/>
        <end position="83"/>
    </location>
</feature>
<dbReference type="InterPro" id="IPR025439">
    <property type="entry name" value="Spore_coat_CotO"/>
</dbReference>
<reference evidence="2 3" key="1">
    <citation type="submission" date="2017-08" db="EMBL/GenBank/DDBJ databases">
        <title>Virgibacillus indicus sp. nov. and Virgibacillus profoundi sp. nov, two moderately halophilic bacteria isolated from marine sediment by using the Microfluidic Streak Plate.</title>
        <authorList>
            <person name="Xu B."/>
            <person name="Hu B."/>
            <person name="Wang J."/>
            <person name="Zhu Y."/>
            <person name="Huang L."/>
            <person name="Du W."/>
            <person name="Huang Y."/>
        </authorList>
    </citation>
    <scope>NUCLEOTIDE SEQUENCE [LARGE SCALE GENOMIC DNA]</scope>
    <source>
        <strain evidence="2 3">IO3-P2-C2</strain>
    </source>
</reference>
<dbReference type="AlphaFoldDB" id="A0A265NEZ7"/>
<evidence type="ECO:0008006" key="4">
    <source>
        <dbReference type="Google" id="ProtNLM"/>
    </source>
</evidence>
<feature type="region of interest" description="Disordered" evidence="1">
    <location>
        <begin position="1"/>
        <end position="93"/>
    </location>
</feature>
<sequence>MGKKNIARDPLLYIHQPVNRQPEAPMQYSYVTPKKSGDTVVQPKSEAAGSTQSARPIKRGTYYKELDGNEESENEETVDESVEDGQPSMNEDKKFKDMTIKEKVAYFADNPNYAPKVKCEVKTEDKTYRGIITDFEENIVYMRFGNRSVKIQIPLDNIKNIRMLGF</sequence>
<name>A0A265NEZ7_9BACI</name>